<keyword evidence="2" id="KW-1185">Reference proteome</keyword>
<proteinExistence type="predicted"/>
<dbReference type="AlphaFoldDB" id="A0AAV3UN48"/>
<dbReference type="RefSeq" id="WP_345412509.1">
    <property type="nucleotide sequence ID" value="NZ_BAABKX010000018.1"/>
</dbReference>
<evidence type="ECO:0000313" key="1">
    <source>
        <dbReference type="EMBL" id="GAA5059847.1"/>
    </source>
</evidence>
<dbReference type="EMBL" id="BAABKX010000018">
    <property type="protein sequence ID" value="GAA5059847.1"/>
    <property type="molecule type" value="Genomic_DNA"/>
</dbReference>
<dbReference type="Proteomes" id="UP001501729">
    <property type="component" value="Unassembled WGS sequence"/>
</dbReference>
<sequence length="66" mass="7387">MDTKDMTDLYAAWLEDSFDVRRAHEGHEALDLLDNEVSVVPFDRRPAFPATKYSRSSATASCAPVL</sequence>
<evidence type="ECO:0000313" key="2">
    <source>
        <dbReference type="Proteomes" id="UP001501729"/>
    </source>
</evidence>
<organism evidence="1 2">
    <name type="scientific">Haladaptatus pallidirubidus</name>
    <dbReference type="NCBI Taxonomy" id="1008152"/>
    <lineage>
        <taxon>Archaea</taxon>
        <taxon>Methanobacteriati</taxon>
        <taxon>Methanobacteriota</taxon>
        <taxon>Stenosarchaea group</taxon>
        <taxon>Halobacteria</taxon>
        <taxon>Halobacteriales</taxon>
        <taxon>Haladaptataceae</taxon>
        <taxon>Haladaptatus</taxon>
    </lineage>
</organism>
<gene>
    <name evidence="1" type="ORF">GCM10025751_44320</name>
</gene>
<name>A0AAV3UN48_9EURY</name>
<reference evidence="1 2" key="1">
    <citation type="journal article" date="2019" name="Int. J. Syst. Evol. Microbiol.">
        <title>The Global Catalogue of Microorganisms (GCM) 10K type strain sequencing project: providing services to taxonomists for standard genome sequencing and annotation.</title>
        <authorList>
            <consortium name="The Broad Institute Genomics Platform"/>
            <consortium name="The Broad Institute Genome Sequencing Center for Infectious Disease"/>
            <person name="Wu L."/>
            <person name="Ma J."/>
        </authorList>
    </citation>
    <scope>NUCLEOTIDE SEQUENCE [LARGE SCALE GENOMIC DNA]</scope>
    <source>
        <strain evidence="1 2">JCM 17504</strain>
    </source>
</reference>
<accession>A0AAV3UN48</accession>
<protein>
    <submittedName>
        <fullName evidence="1">Uncharacterized protein</fullName>
    </submittedName>
</protein>
<comment type="caution">
    <text evidence="1">The sequence shown here is derived from an EMBL/GenBank/DDBJ whole genome shotgun (WGS) entry which is preliminary data.</text>
</comment>